<organism evidence="3 4">
    <name type="scientific">Candidatus Gallacutalibacter pullicola</name>
    <dbReference type="NCBI Taxonomy" id="2840830"/>
    <lineage>
        <taxon>Bacteria</taxon>
        <taxon>Bacillati</taxon>
        <taxon>Bacillota</taxon>
        <taxon>Clostridia</taxon>
        <taxon>Eubacteriales</taxon>
        <taxon>Candidatus Gallacutalibacter</taxon>
    </lineage>
</organism>
<accession>A0A9D1DNH7</accession>
<feature type="compositionally biased region" description="Basic and acidic residues" evidence="1">
    <location>
        <begin position="467"/>
        <end position="476"/>
    </location>
</feature>
<feature type="compositionally biased region" description="Basic and acidic residues" evidence="1">
    <location>
        <begin position="566"/>
        <end position="576"/>
    </location>
</feature>
<dbReference type="Gene3D" id="3.40.1110.10">
    <property type="entry name" value="Calcium-transporting ATPase, cytoplasmic domain N"/>
    <property type="match status" value="1"/>
</dbReference>
<feature type="transmembrane region" description="Helical" evidence="2">
    <location>
        <begin position="670"/>
        <end position="691"/>
    </location>
</feature>
<dbReference type="InterPro" id="IPR023299">
    <property type="entry name" value="ATPase_P-typ_cyto_dom_N"/>
</dbReference>
<comment type="caution">
    <text evidence="3">The sequence shown here is derived from an EMBL/GenBank/DDBJ whole genome shotgun (WGS) entry which is preliminary data.</text>
</comment>
<feature type="region of interest" description="Disordered" evidence="1">
    <location>
        <begin position="177"/>
        <end position="198"/>
    </location>
</feature>
<gene>
    <name evidence="3" type="ORF">IAA54_00510</name>
</gene>
<feature type="transmembrane region" description="Helical" evidence="2">
    <location>
        <begin position="703"/>
        <end position="722"/>
    </location>
</feature>
<feature type="transmembrane region" description="Helical" evidence="2">
    <location>
        <begin position="1131"/>
        <end position="1154"/>
    </location>
</feature>
<feature type="region of interest" description="Disordered" evidence="1">
    <location>
        <begin position="592"/>
        <end position="613"/>
    </location>
</feature>
<feature type="compositionally biased region" description="Basic and acidic residues" evidence="1">
    <location>
        <begin position="106"/>
        <end position="139"/>
    </location>
</feature>
<feature type="transmembrane region" description="Helical" evidence="2">
    <location>
        <begin position="850"/>
        <end position="874"/>
    </location>
</feature>
<dbReference type="EMBL" id="DVHF01000005">
    <property type="protein sequence ID" value="HIR56129.1"/>
    <property type="molecule type" value="Genomic_DNA"/>
</dbReference>
<feature type="compositionally biased region" description="Basic residues" evidence="1">
    <location>
        <begin position="140"/>
        <end position="154"/>
    </location>
</feature>
<name>A0A9D1DNH7_9FIRM</name>
<proteinExistence type="predicted"/>
<feature type="region of interest" description="Disordered" evidence="1">
    <location>
        <begin position="561"/>
        <end position="580"/>
    </location>
</feature>
<feature type="transmembrane region" description="Helical" evidence="2">
    <location>
        <begin position="1160"/>
        <end position="1179"/>
    </location>
</feature>
<sequence>MEKKEHTPHDYSVDEILAETRGRFGGKTYAELIGEAEEPVVPERKPAAPAAPAQPSGELPRALSQVYPFDAPPVPTEQAAPAPVQPEKAPKSVPSKTQRPAPQPENRPEPPRQEKPEDSGDNREDLPAEPPRGQEEPQKKKGFWARRRERKKKRQGFDETEDIYYGLQLKGLDEYRRGYNDDDAEQNGPTPAFSYLFDDTQDNDVDEEIAQRFAVIHQERQRRAEAAEFPPAGRRDAIYSYSDQALGAAERNPEARRPNDPIAFPTEEQRKKVLSRRTEIQPPEGRTVEFRMPDRLKAQQPLPRPEQKPQTESFDVDQILSERGFPTRKEMPQKESLDAPVPAPQTAPRKPKKLAVTPLPKEPPTAQRVQPAAQESAPAVQEALPLPQQTEAALAMAEPVPGPSPASPAELPVQETPEMPAAPDLPQEAPAAPVRETPPEKAAPEVPSEPVPAEEKPAQEPDVPAAEPEKHEEPAPEQKPAQPEPAPEKTAAPQEDPQKAERRRKISAMMDAVPAYQPYGRRVHVLDIEDLGAALETEAQAYAPRTSKKRFLGNIPDEQAELGEEQPQKPEQEVHTASRKGGKFALFGDEEVESPAEDLDKEEEELDDYSQPSDAPSISYELKANIRKVLLRTAVTGIFTVLLLILDLLFTQNLFFPAVESAATTLGFLITNIVFLAAAAIFCLPAILNGWKGLFTLHANSDSAVAVAVFAALLQSAAQFFAQSEVVPGQQVHLYSVLAVGALFLNAAGKLVMVRRIHRNFQFVASSDQKYAVEIYDDYNTSLQMAKGCVVDSPCIAYQHRAGFLKGFLRSSYEVDPAEAASQTIAPIGLGLSVVLCAAVAVLTRDAVSAITAFAAGACVSAPVMNLLCANLPVSRLCRLARRCGTMVTGCQAIDQFSSVNAVMLDAKDLFPKGTVVLNGIKTFGDGRIDDAIMDATVVMSGIGGPLSDLFDQILKTAPDLLPKATNVSYEDGHGVVGWVSGRRILVGNRELMTAHGVEPPSREYEKKYLTGGKQVIYLASGGKMMATFILTYNSDKRRALELQRMESNGISLIVRTTDPNITPQFLAQCFQLDTQSVRVLPQRLGDVYETLVNTPADRVPAAFASRGRPTAMMRILTACIRQKGNISLAIALQNIAVALGFVLVAFLACFSGLDQLTTPAMLLYQIFWILVILIVPRLRKP</sequence>
<evidence type="ECO:0000313" key="4">
    <source>
        <dbReference type="Proteomes" id="UP000886785"/>
    </source>
</evidence>
<dbReference type="Proteomes" id="UP000886785">
    <property type="component" value="Unassembled WGS sequence"/>
</dbReference>
<protein>
    <submittedName>
        <fullName evidence="3">Uncharacterized protein</fullName>
    </submittedName>
</protein>
<feature type="compositionally biased region" description="Basic and acidic residues" evidence="1">
    <location>
        <begin position="325"/>
        <end position="337"/>
    </location>
</feature>
<feature type="transmembrane region" description="Helical" evidence="2">
    <location>
        <begin position="825"/>
        <end position="844"/>
    </location>
</feature>
<keyword evidence="2" id="KW-0812">Transmembrane</keyword>
<feature type="region of interest" description="Disordered" evidence="1">
    <location>
        <begin position="35"/>
        <end position="162"/>
    </location>
</feature>
<feature type="transmembrane region" description="Helical" evidence="2">
    <location>
        <begin position="629"/>
        <end position="650"/>
    </location>
</feature>
<feature type="compositionally biased region" description="Acidic residues" evidence="1">
    <location>
        <begin position="592"/>
        <end position="608"/>
    </location>
</feature>
<feature type="compositionally biased region" description="Basic and acidic residues" evidence="1">
    <location>
        <begin position="267"/>
        <end position="279"/>
    </location>
</feature>
<feature type="region of interest" description="Disordered" evidence="1">
    <location>
        <begin position="220"/>
        <end position="515"/>
    </location>
</feature>
<dbReference type="AlphaFoldDB" id="A0A9D1DNH7"/>
<keyword evidence="2" id="KW-0472">Membrane</keyword>
<dbReference type="GO" id="GO:0000166">
    <property type="term" value="F:nucleotide binding"/>
    <property type="evidence" value="ECO:0007669"/>
    <property type="project" value="InterPro"/>
</dbReference>
<feature type="compositionally biased region" description="Basic and acidic residues" evidence="1">
    <location>
        <begin position="286"/>
        <end position="297"/>
    </location>
</feature>
<keyword evidence="2" id="KW-1133">Transmembrane helix</keyword>
<dbReference type="SUPFAM" id="SSF81660">
    <property type="entry name" value="Metal cation-transporting ATPase, ATP-binding domain N"/>
    <property type="match status" value="1"/>
</dbReference>
<evidence type="ECO:0000256" key="2">
    <source>
        <dbReference type="SAM" id="Phobius"/>
    </source>
</evidence>
<reference evidence="3" key="1">
    <citation type="submission" date="2020-10" db="EMBL/GenBank/DDBJ databases">
        <authorList>
            <person name="Gilroy R."/>
        </authorList>
    </citation>
    <scope>NUCLEOTIDE SEQUENCE</scope>
    <source>
        <strain evidence="3">ChiSjej1B19-7085</strain>
    </source>
</reference>
<evidence type="ECO:0000256" key="1">
    <source>
        <dbReference type="SAM" id="MobiDB-lite"/>
    </source>
</evidence>
<reference evidence="3" key="2">
    <citation type="journal article" date="2021" name="PeerJ">
        <title>Extensive microbial diversity within the chicken gut microbiome revealed by metagenomics and culture.</title>
        <authorList>
            <person name="Gilroy R."/>
            <person name="Ravi A."/>
            <person name="Getino M."/>
            <person name="Pursley I."/>
            <person name="Horton D.L."/>
            <person name="Alikhan N.F."/>
            <person name="Baker D."/>
            <person name="Gharbi K."/>
            <person name="Hall N."/>
            <person name="Watson M."/>
            <person name="Adriaenssens E.M."/>
            <person name="Foster-Nyarko E."/>
            <person name="Jarju S."/>
            <person name="Secka A."/>
            <person name="Antonio M."/>
            <person name="Oren A."/>
            <person name="Chaudhuri R.R."/>
            <person name="La Ragione R."/>
            <person name="Hildebrand F."/>
            <person name="Pallen M.J."/>
        </authorList>
    </citation>
    <scope>NUCLEOTIDE SEQUENCE</scope>
    <source>
        <strain evidence="3">ChiSjej1B19-7085</strain>
    </source>
</reference>
<evidence type="ECO:0000313" key="3">
    <source>
        <dbReference type="EMBL" id="HIR56129.1"/>
    </source>
</evidence>
<feature type="transmembrane region" description="Helical" evidence="2">
    <location>
        <begin position="734"/>
        <end position="753"/>
    </location>
</feature>